<evidence type="ECO:0000313" key="3">
    <source>
        <dbReference type="Proteomes" id="UP001302745"/>
    </source>
</evidence>
<feature type="compositionally biased region" description="Basic residues" evidence="1">
    <location>
        <begin position="40"/>
        <end position="54"/>
    </location>
</feature>
<keyword evidence="3" id="KW-1185">Reference proteome</keyword>
<evidence type="ECO:0000313" key="2">
    <source>
        <dbReference type="EMBL" id="KAK4151024.1"/>
    </source>
</evidence>
<reference evidence="2" key="2">
    <citation type="submission" date="2023-05" db="EMBL/GenBank/DDBJ databases">
        <authorList>
            <consortium name="Lawrence Berkeley National Laboratory"/>
            <person name="Steindorff A."/>
            <person name="Hensen N."/>
            <person name="Bonometti L."/>
            <person name="Westerberg I."/>
            <person name="Brannstrom I.O."/>
            <person name="Guillou S."/>
            <person name="Cros-Aarteil S."/>
            <person name="Calhoun S."/>
            <person name="Haridas S."/>
            <person name="Kuo A."/>
            <person name="Mondo S."/>
            <person name="Pangilinan J."/>
            <person name="Riley R."/>
            <person name="Labutti K."/>
            <person name="Andreopoulos B."/>
            <person name="Lipzen A."/>
            <person name="Chen C."/>
            <person name="Yanf M."/>
            <person name="Daum C."/>
            <person name="Ng V."/>
            <person name="Clum A."/>
            <person name="Ohm R."/>
            <person name="Martin F."/>
            <person name="Silar P."/>
            <person name="Natvig D."/>
            <person name="Lalanne C."/>
            <person name="Gautier V."/>
            <person name="Ament-Velasquez S.L."/>
            <person name="Kruys A."/>
            <person name="Hutchinson M.I."/>
            <person name="Powell A.J."/>
            <person name="Barry K."/>
            <person name="Miller A.N."/>
            <person name="Grigoriev I.V."/>
            <person name="Debuchy R."/>
            <person name="Gladieux P."/>
            <person name="Thoren M.H."/>
            <person name="Johannesson H."/>
        </authorList>
    </citation>
    <scope>NUCLEOTIDE SEQUENCE</scope>
    <source>
        <strain evidence="2">CBS 538.74</strain>
    </source>
</reference>
<gene>
    <name evidence="2" type="ORF">C8A00DRAFT_17511</name>
</gene>
<comment type="caution">
    <text evidence="2">The sequence shown here is derived from an EMBL/GenBank/DDBJ whole genome shotgun (WGS) entry which is preliminary data.</text>
</comment>
<protein>
    <submittedName>
        <fullName evidence="2">Uncharacterized protein</fullName>
    </submittedName>
</protein>
<dbReference type="Proteomes" id="UP001302745">
    <property type="component" value="Unassembled WGS sequence"/>
</dbReference>
<reference evidence="2" key="1">
    <citation type="journal article" date="2023" name="Mol. Phylogenet. Evol.">
        <title>Genome-scale phylogeny and comparative genomics of the fungal order Sordariales.</title>
        <authorList>
            <person name="Hensen N."/>
            <person name="Bonometti L."/>
            <person name="Westerberg I."/>
            <person name="Brannstrom I.O."/>
            <person name="Guillou S."/>
            <person name="Cros-Aarteil S."/>
            <person name="Calhoun S."/>
            <person name="Haridas S."/>
            <person name="Kuo A."/>
            <person name="Mondo S."/>
            <person name="Pangilinan J."/>
            <person name="Riley R."/>
            <person name="LaButti K."/>
            <person name="Andreopoulos B."/>
            <person name="Lipzen A."/>
            <person name="Chen C."/>
            <person name="Yan M."/>
            <person name="Daum C."/>
            <person name="Ng V."/>
            <person name="Clum A."/>
            <person name="Steindorff A."/>
            <person name="Ohm R.A."/>
            <person name="Martin F."/>
            <person name="Silar P."/>
            <person name="Natvig D.O."/>
            <person name="Lalanne C."/>
            <person name="Gautier V."/>
            <person name="Ament-Velasquez S.L."/>
            <person name="Kruys A."/>
            <person name="Hutchinson M.I."/>
            <person name="Powell A.J."/>
            <person name="Barry K."/>
            <person name="Miller A.N."/>
            <person name="Grigoriev I.V."/>
            <person name="Debuchy R."/>
            <person name="Gladieux P."/>
            <person name="Hiltunen Thoren M."/>
            <person name="Johannesson H."/>
        </authorList>
    </citation>
    <scope>NUCLEOTIDE SEQUENCE</scope>
    <source>
        <strain evidence="2">CBS 538.74</strain>
    </source>
</reference>
<proteinExistence type="predicted"/>
<evidence type="ECO:0000256" key="1">
    <source>
        <dbReference type="SAM" id="MobiDB-lite"/>
    </source>
</evidence>
<accession>A0AAN6VH60</accession>
<organism evidence="2 3">
    <name type="scientific">Chaetomidium leptoderma</name>
    <dbReference type="NCBI Taxonomy" id="669021"/>
    <lineage>
        <taxon>Eukaryota</taxon>
        <taxon>Fungi</taxon>
        <taxon>Dikarya</taxon>
        <taxon>Ascomycota</taxon>
        <taxon>Pezizomycotina</taxon>
        <taxon>Sordariomycetes</taxon>
        <taxon>Sordariomycetidae</taxon>
        <taxon>Sordariales</taxon>
        <taxon>Chaetomiaceae</taxon>
        <taxon>Chaetomidium</taxon>
    </lineage>
</organism>
<dbReference type="EMBL" id="MU857037">
    <property type="protein sequence ID" value="KAK4151024.1"/>
    <property type="molecule type" value="Genomic_DNA"/>
</dbReference>
<sequence>MANSSMCPCSSCFASTPHYIPAPQQQQQQQQHSTQPEHLRAKRSGKMFGKLRRTRSIESTTSTLVGLTTDAQSMAGFEEK</sequence>
<feature type="region of interest" description="Disordered" evidence="1">
    <location>
        <begin position="21"/>
        <end position="80"/>
    </location>
</feature>
<name>A0AAN6VH60_9PEZI</name>
<dbReference type="AlphaFoldDB" id="A0AAN6VH60"/>